<sequence>MQQKTIRFNFKNYSLASPEASNLDVEIYPGSTTAVEAYYTSLALFEYLMNNIHYATGTARIYRIRGIPFMKSK</sequence>
<dbReference type="EMBL" id="NCKV01020099">
    <property type="protein sequence ID" value="RWS20095.1"/>
    <property type="molecule type" value="Genomic_DNA"/>
</dbReference>
<dbReference type="Proteomes" id="UP000288716">
    <property type="component" value="Unassembled WGS sequence"/>
</dbReference>
<dbReference type="AlphaFoldDB" id="A0A443RY38"/>
<organism evidence="1 2">
    <name type="scientific">Leptotrombidium deliense</name>
    <dbReference type="NCBI Taxonomy" id="299467"/>
    <lineage>
        <taxon>Eukaryota</taxon>
        <taxon>Metazoa</taxon>
        <taxon>Ecdysozoa</taxon>
        <taxon>Arthropoda</taxon>
        <taxon>Chelicerata</taxon>
        <taxon>Arachnida</taxon>
        <taxon>Acari</taxon>
        <taxon>Acariformes</taxon>
        <taxon>Trombidiformes</taxon>
        <taxon>Prostigmata</taxon>
        <taxon>Anystina</taxon>
        <taxon>Parasitengona</taxon>
        <taxon>Trombiculoidea</taxon>
        <taxon>Trombiculidae</taxon>
        <taxon>Leptotrombidium</taxon>
    </lineage>
</organism>
<name>A0A443RY38_9ACAR</name>
<proteinExistence type="predicted"/>
<dbReference type="VEuPathDB" id="VectorBase:LDEU011945"/>
<reference evidence="1 2" key="1">
    <citation type="journal article" date="2018" name="Gigascience">
        <title>Genomes of trombidid mites reveal novel predicted allergens and laterally-transferred genes associated with secondary metabolism.</title>
        <authorList>
            <person name="Dong X."/>
            <person name="Chaisiri K."/>
            <person name="Xia D."/>
            <person name="Armstrong S.D."/>
            <person name="Fang Y."/>
            <person name="Donnelly M.J."/>
            <person name="Kadowaki T."/>
            <person name="McGarry J.W."/>
            <person name="Darby A.C."/>
            <person name="Makepeace B.L."/>
        </authorList>
    </citation>
    <scope>NUCLEOTIDE SEQUENCE [LARGE SCALE GENOMIC DNA]</scope>
    <source>
        <strain evidence="1">UoL-UT</strain>
    </source>
</reference>
<protein>
    <submittedName>
        <fullName evidence="1">Uncharacterized protein</fullName>
    </submittedName>
</protein>
<evidence type="ECO:0000313" key="1">
    <source>
        <dbReference type="EMBL" id="RWS20095.1"/>
    </source>
</evidence>
<keyword evidence="2" id="KW-1185">Reference proteome</keyword>
<comment type="caution">
    <text evidence="1">The sequence shown here is derived from an EMBL/GenBank/DDBJ whole genome shotgun (WGS) entry which is preliminary data.</text>
</comment>
<gene>
    <name evidence="1" type="ORF">B4U80_10153</name>
</gene>
<accession>A0A443RY38</accession>
<evidence type="ECO:0000313" key="2">
    <source>
        <dbReference type="Proteomes" id="UP000288716"/>
    </source>
</evidence>